<sequence length="298" mass="33430">MEDSVSVKSSDSVATSDEYEFVSGTTVNKGLLNGNEQPPLLNIANNGNLDDLQKSLKEVLNEDCNGLTKMENPSSIKHVPVTQTIKKVGQSQFYEVEVGKREAPPAQDAEKTDSMKYEEEEESDKLSCFLSHFDGDEMCYCTVRLYDATTNSVMARYEIHRILFYARGTAGSTEASCFAFTWSHGDTQESAIFQCHVFRCDIPEAVSLSTFVESDSSLPHRVKHRRSIECADWPGVRAKTSHPPERPYMQATDGAANTNRPKGWVNGRHTRTSPWVEDTLFPWDWMAREAVNSRGDIP</sequence>
<evidence type="ECO:0000256" key="1">
    <source>
        <dbReference type="SAM" id="MobiDB-lite"/>
    </source>
</evidence>
<reference evidence="3" key="1">
    <citation type="submission" date="2020-11" db="EMBL/GenBank/DDBJ databases">
        <authorList>
            <person name="Tran Van P."/>
        </authorList>
    </citation>
    <scope>NUCLEOTIDE SEQUENCE</scope>
</reference>
<dbReference type="Gene3D" id="2.30.29.30">
    <property type="entry name" value="Pleckstrin-homology domain (PH domain)/Phosphotyrosine-binding domain (PTB)"/>
    <property type="match status" value="1"/>
</dbReference>
<proteinExistence type="predicted"/>
<evidence type="ECO:0000313" key="3">
    <source>
        <dbReference type="EMBL" id="CAD7432868.1"/>
    </source>
</evidence>
<protein>
    <recommendedName>
        <fullName evidence="2">PID domain-containing protein</fullName>
    </recommendedName>
</protein>
<organism evidence="3">
    <name type="scientific">Timema monikensis</name>
    <dbReference type="NCBI Taxonomy" id="170555"/>
    <lineage>
        <taxon>Eukaryota</taxon>
        <taxon>Metazoa</taxon>
        <taxon>Ecdysozoa</taxon>
        <taxon>Arthropoda</taxon>
        <taxon>Hexapoda</taxon>
        <taxon>Insecta</taxon>
        <taxon>Pterygota</taxon>
        <taxon>Neoptera</taxon>
        <taxon>Polyneoptera</taxon>
        <taxon>Phasmatodea</taxon>
        <taxon>Timematodea</taxon>
        <taxon>Timematoidea</taxon>
        <taxon>Timematidae</taxon>
        <taxon>Timema</taxon>
    </lineage>
</organism>
<accession>A0A7R9EF53</accession>
<dbReference type="Pfam" id="PF00640">
    <property type="entry name" value="PID"/>
    <property type="match status" value="1"/>
</dbReference>
<gene>
    <name evidence="3" type="ORF">TMSB3V08_LOCUS9562</name>
</gene>
<name>A0A7R9EF53_9NEOP</name>
<dbReference type="InterPro" id="IPR011993">
    <property type="entry name" value="PH-like_dom_sf"/>
</dbReference>
<evidence type="ECO:0000259" key="2">
    <source>
        <dbReference type="PROSITE" id="PS01179"/>
    </source>
</evidence>
<dbReference type="PROSITE" id="PS01179">
    <property type="entry name" value="PID"/>
    <property type="match status" value="1"/>
</dbReference>
<dbReference type="AlphaFoldDB" id="A0A7R9EF53"/>
<feature type="domain" description="PID" evidence="2">
    <location>
        <begin position="143"/>
        <end position="200"/>
    </location>
</feature>
<dbReference type="InterPro" id="IPR006020">
    <property type="entry name" value="PTB/PI_dom"/>
</dbReference>
<dbReference type="EMBL" id="OB795934">
    <property type="protein sequence ID" value="CAD7432868.1"/>
    <property type="molecule type" value="Genomic_DNA"/>
</dbReference>
<feature type="region of interest" description="Disordered" evidence="1">
    <location>
        <begin position="235"/>
        <end position="269"/>
    </location>
</feature>
<dbReference type="SUPFAM" id="SSF50729">
    <property type="entry name" value="PH domain-like"/>
    <property type="match status" value="1"/>
</dbReference>